<gene>
    <name evidence="1" type="ORF">PYH38_000403</name>
</gene>
<protein>
    <submittedName>
        <fullName evidence="1">Uncharacterized protein</fullName>
    </submittedName>
</protein>
<reference evidence="1 2" key="1">
    <citation type="submission" date="2023-03" db="EMBL/GenBank/DDBJ databases">
        <authorList>
            <person name="Kaur S."/>
            <person name="Espinosa-Saiz D."/>
            <person name="Velazquez E."/>
            <person name="Menendez E."/>
            <person name="diCenzo G.C."/>
        </authorList>
    </citation>
    <scope>NUCLEOTIDE SEQUENCE [LARGE SCALE GENOMIC DNA]</scope>
    <source>
        <strain evidence="1 2">LMG 27395</strain>
    </source>
</reference>
<proteinExistence type="predicted"/>
<keyword evidence="2" id="KW-1185">Reference proteome</keyword>
<accession>A0ABY8CUB8</accession>
<organism evidence="1 2">
    <name type="scientific">Sinorhizobium numidicum</name>
    <dbReference type="NCBI Taxonomy" id="680248"/>
    <lineage>
        <taxon>Bacteria</taxon>
        <taxon>Pseudomonadati</taxon>
        <taxon>Pseudomonadota</taxon>
        <taxon>Alphaproteobacteria</taxon>
        <taxon>Hyphomicrobiales</taxon>
        <taxon>Rhizobiaceae</taxon>
        <taxon>Sinorhizobium/Ensifer group</taxon>
        <taxon>Sinorhizobium</taxon>
    </lineage>
</organism>
<dbReference type="Proteomes" id="UP001235547">
    <property type="component" value="Chromosome 2"/>
</dbReference>
<name>A0ABY8CUB8_9HYPH</name>
<dbReference type="RefSeq" id="WP_280731798.1">
    <property type="nucleotide sequence ID" value="NZ_CP120367.1"/>
</dbReference>
<dbReference type="EMBL" id="CP120370">
    <property type="protein sequence ID" value="WEX81062.1"/>
    <property type="molecule type" value="Genomic_DNA"/>
</dbReference>
<evidence type="ECO:0000313" key="2">
    <source>
        <dbReference type="Proteomes" id="UP001235547"/>
    </source>
</evidence>
<sequence>MPEISKNRSRAAIAVAAATSQFKRDLQSAAERQPRQTWFPPFVNHEYAFEFEIGQRVVLLCTNELAIIVGRTQLLDCEDEYVIEILGADCAPLGGVHAHQMIDATL</sequence>
<evidence type="ECO:0000313" key="1">
    <source>
        <dbReference type="EMBL" id="WEX81062.1"/>
    </source>
</evidence>